<dbReference type="EMBL" id="CFOH01000122">
    <property type="protein sequence ID" value="CFE48380.1"/>
    <property type="molecule type" value="Genomic_DNA"/>
</dbReference>
<proteinExistence type="predicted"/>
<dbReference type="EMBL" id="CSAE01000124">
    <property type="protein sequence ID" value="COV47381.1"/>
    <property type="molecule type" value="Genomic_DNA"/>
</dbReference>
<evidence type="ECO:0000313" key="11">
    <source>
        <dbReference type="Proteomes" id="UP000044938"/>
    </source>
</evidence>
<evidence type="ECO:0000313" key="2">
    <source>
        <dbReference type="EMBL" id="CFE43447.1"/>
    </source>
</evidence>
<evidence type="ECO:0000313" key="3">
    <source>
        <dbReference type="EMBL" id="CFE48380.1"/>
    </source>
</evidence>
<reference evidence="8" key="2">
    <citation type="submission" date="2015-03" db="EMBL/GenBank/DDBJ databases">
        <authorList>
            <consortium name="Pathogen Informatics"/>
            <person name="Murphy D."/>
        </authorList>
    </citation>
    <scope>NUCLEOTIDE SEQUENCE</scope>
    <source>
        <strain evidence="8">N09902308</strain>
    </source>
</reference>
<organism evidence="6 9">
    <name type="scientific">Mycobacterium tuberculosis</name>
    <dbReference type="NCBI Taxonomy" id="1773"/>
    <lineage>
        <taxon>Bacteria</taxon>
        <taxon>Bacillati</taxon>
        <taxon>Actinomycetota</taxon>
        <taxon>Actinomycetes</taxon>
        <taxon>Mycobacteriales</taxon>
        <taxon>Mycobacteriaceae</taxon>
        <taxon>Mycobacterium</taxon>
        <taxon>Mycobacterium tuberculosis complex</taxon>
    </lineage>
</organism>
<evidence type="ECO:0000313" key="9">
    <source>
        <dbReference type="Proteomes" id="UP000038802"/>
    </source>
</evidence>
<dbReference type="Proteomes" id="UP000048289">
    <property type="component" value="Unassembled WGS sequence"/>
</dbReference>
<gene>
    <name evidence="4" type="ORF">ERS007657_00345</name>
    <name evidence="7" type="ORF">ERS007679_03223</name>
    <name evidence="2" type="ORF">ERS007681_03414</name>
    <name evidence="3" type="ORF">ERS007688_01066</name>
    <name evidence="6" type="ORF">ERS007703_01465</name>
    <name evidence="5" type="ORF">ERS007720_00248</name>
    <name evidence="8" type="ORF">ERS007739_00777</name>
</gene>
<dbReference type="EMBL" id="CGCX01000070">
    <property type="protein sequence ID" value="CFR66399.1"/>
    <property type="molecule type" value="Genomic_DNA"/>
</dbReference>
<sequence>MGRERPFCSDLLVVGGDQENVRLDSTAAKLVTIAPAAVSRGTEEENPYDATPTPPPIPHSHDQLGNKTTGQTAVAESRDIGCRPVQ</sequence>
<reference evidence="6" key="1">
    <citation type="submission" date="2015-03" db="EMBL/GenBank/DDBJ databases">
        <authorList>
            <person name="Murphy D."/>
        </authorList>
    </citation>
    <scope>NUCLEOTIDE SEQUENCE [LARGE SCALE GENOMIC DNA]</scope>
    <source>
        <strain evidence="6">K00500041</strain>
    </source>
</reference>
<dbReference type="EMBL" id="CSAD01000551">
    <property type="protein sequence ID" value="COW14171.1"/>
    <property type="molecule type" value="Genomic_DNA"/>
</dbReference>
<feature type="compositionally biased region" description="Polar residues" evidence="1">
    <location>
        <begin position="65"/>
        <end position="74"/>
    </location>
</feature>
<dbReference type="Proteomes" id="UP000038802">
    <property type="component" value="Unassembled WGS sequence"/>
</dbReference>
<evidence type="ECO:0000313" key="14">
    <source>
        <dbReference type="Proteomes" id="UP000046947"/>
    </source>
</evidence>
<evidence type="ECO:0000313" key="7">
    <source>
        <dbReference type="EMBL" id="COW14171.1"/>
    </source>
</evidence>
<dbReference type="Proteomes" id="UP000046680">
    <property type="component" value="Unassembled WGS sequence"/>
</dbReference>
<evidence type="ECO:0000313" key="5">
    <source>
        <dbReference type="EMBL" id="COV44898.1"/>
    </source>
</evidence>
<dbReference type="EMBL" id="CFOE01000587">
    <property type="protein sequence ID" value="CFE43447.1"/>
    <property type="molecule type" value="Genomic_DNA"/>
</dbReference>
<dbReference type="EMBL" id="CSAJ01000015">
    <property type="protein sequence ID" value="COV44898.1"/>
    <property type="molecule type" value="Genomic_DNA"/>
</dbReference>
<dbReference type="Proteomes" id="UP000039021">
    <property type="component" value="Unassembled WGS sequence"/>
</dbReference>
<evidence type="ECO:0000313" key="6">
    <source>
        <dbReference type="EMBL" id="COV47381.1"/>
    </source>
</evidence>
<dbReference type="EMBL" id="CSBK01000248">
    <property type="protein sequence ID" value="COX15383.1"/>
    <property type="molecule type" value="Genomic_DNA"/>
</dbReference>
<feature type="compositionally biased region" description="Basic and acidic residues" evidence="1">
    <location>
        <begin position="76"/>
        <end position="86"/>
    </location>
</feature>
<evidence type="ECO:0000313" key="13">
    <source>
        <dbReference type="Proteomes" id="UP000046680"/>
    </source>
</evidence>
<dbReference type="Proteomes" id="UP000044938">
    <property type="component" value="Unassembled WGS sequence"/>
</dbReference>
<evidence type="ECO:0000313" key="15">
    <source>
        <dbReference type="Proteomes" id="UP000048289"/>
    </source>
</evidence>
<name>A0A0T9FAW4_MYCTX</name>
<evidence type="ECO:0000313" key="8">
    <source>
        <dbReference type="EMBL" id="COX15383.1"/>
    </source>
</evidence>
<feature type="region of interest" description="Disordered" evidence="1">
    <location>
        <begin position="38"/>
        <end position="86"/>
    </location>
</feature>
<dbReference type="Proteomes" id="UP000046947">
    <property type="component" value="Unassembled WGS sequence"/>
</dbReference>
<dbReference type="Proteomes" id="UP000045842">
    <property type="component" value="Unassembled WGS sequence"/>
</dbReference>
<protein>
    <submittedName>
        <fullName evidence="6">Uncharacterized protein</fullName>
    </submittedName>
</protein>
<evidence type="ECO:0000313" key="12">
    <source>
        <dbReference type="Proteomes" id="UP000045842"/>
    </source>
</evidence>
<reference evidence="9 10" key="3">
    <citation type="submission" date="2015-03" db="EMBL/GenBank/DDBJ databases">
        <authorList>
            <consortium name="Pathogen Informatics"/>
        </authorList>
    </citation>
    <scope>NUCLEOTIDE SEQUENCE [LARGE SCALE GENOMIC DNA]</scope>
    <source>
        <strain evidence="4 13">C09601061</strain>
        <strain evidence="7 12">G09801536</strain>
        <strain evidence="2 15">G09901357</strain>
        <strain evidence="3 14">H09601792</strain>
        <strain evidence="9">K00500041</strain>
        <strain evidence="5 11">M09401471</strain>
        <strain evidence="10">N09902308</strain>
    </source>
</reference>
<evidence type="ECO:0000256" key="1">
    <source>
        <dbReference type="SAM" id="MobiDB-lite"/>
    </source>
</evidence>
<evidence type="ECO:0000313" key="4">
    <source>
        <dbReference type="EMBL" id="CFR66399.1"/>
    </source>
</evidence>
<dbReference type="AlphaFoldDB" id="A0A0T9FAW4"/>
<evidence type="ECO:0000313" key="10">
    <source>
        <dbReference type="Proteomes" id="UP000039021"/>
    </source>
</evidence>
<accession>A0A0T9FAW4</accession>
<dbReference type="STRING" id="115862.BBG46_18785"/>